<dbReference type="InterPro" id="IPR001360">
    <property type="entry name" value="Glyco_hydro_1"/>
</dbReference>
<dbReference type="PANTHER" id="PTHR10353">
    <property type="entry name" value="GLYCOSYL HYDROLASE"/>
    <property type="match status" value="1"/>
</dbReference>
<evidence type="ECO:0000256" key="4">
    <source>
        <dbReference type="ARBA" id="ARBA00023277"/>
    </source>
</evidence>
<keyword evidence="6" id="KW-0624">Polysaccharide degradation</keyword>
<dbReference type="PANTHER" id="PTHR10353:SF36">
    <property type="entry name" value="LP05116P"/>
    <property type="match status" value="1"/>
</dbReference>
<dbReference type="EC" id="3.2.1.21" evidence="7"/>
<keyword evidence="9" id="KW-1185">Reference proteome</keyword>
<dbReference type="InterPro" id="IPR017853">
    <property type="entry name" value="GH"/>
</dbReference>
<evidence type="ECO:0000256" key="6">
    <source>
        <dbReference type="ARBA" id="ARBA00023326"/>
    </source>
</evidence>
<dbReference type="NCBIfam" id="TIGR03356">
    <property type="entry name" value="BGL"/>
    <property type="match status" value="1"/>
</dbReference>
<keyword evidence="3" id="KW-0136">Cellulose degradation</keyword>
<comment type="catalytic activity">
    <reaction evidence="7">
        <text>Hydrolysis of terminal, non-reducing beta-D-glucosyl residues with release of beta-D-glucose.</text>
        <dbReference type="EC" id="3.2.1.21"/>
    </reaction>
</comment>
<accession>A0ABW4L8F3</accession>
<dbReference type="InterPro" id="IPR017736">
    <property type="entry name" value="Glyco_hydro_1_beta-glucosidase"/>
</dbReference>
<name>A0ABW4L8F3_9MICO</name>
<evidence type="ECO:0000256" key="7">
    <source>
        <dbReference type="RuleBase" id="RU361175"/>
    </source>
</evidence>
<keyword evidence="2 7" id="KW-0378">Hydrolase</keyword>
<evidence type="ECO:0000256" key="3">
    <source>
        <dbReference type="ARBA" id="ARBA00023001"/>
    </source>
</evidence>
<keyword evidence="4" id="KW-0119">Carbohydrate metabolism</keyword>
<dbReference type="Pfam" id="PF00232">
    <property type="entry name" value="Glyco_hydro_1"/>
    <property type="match status" value="1"/>
</dbReference>
<evidence type="ECO:0000313" key="9">
    <source>
        <dbReference type="Proteomes" id="UP001597277"/>
    </source>
</evidence>
<dbReference type="SUPFAM" id="SSF51445">
    <property type="entry name" value="(Trans)glycosidases"/>
    <property type="match status" value="1"/>
</dbReference>
<evidence type="ECO:0000256" key="1">
    <source>
        <dbReference type="ARBA" id="ARBA00010838"/>
    </source>
</evidence>
<organism evidence="8 9">
    <name type="scientific">Georgenia deserti</name>
    <dbReference type="NCBI Taxonomy" id="2093781"/>
    <lineage>
        <taxon>Bacteria</taxon>
        <taxon>Bacillati</taxon>
        <taxon>Actinomycetota</taxon>
        <taxon>Actinomycetes</taxon>
        <taxon>Micrococcales</taxon>
        <taxon>Bogoriellaceae</taxon>
        <taxon>Georgenia</taxon>
    </lineage>
</organism>
<evidence type="ECO:0000256" key="5">
    <source>
        <dbReference type="ARBA" id="ARBA00023295"/>
    </source>
</evidence>
<dbReference type="RefSeq" id="WP_388009019.1">
    <property type="nucleotide sequence ID" value="NZ_JBHUEE010000008.1"/>
</dbReference>
<dbReference type="Proteomes" id="UP001597277">
    <property type="component" value="Unassembled WGS sequence"/>
</dbReference>
<dbReference type="EMBL" id="JBHUEE010000008">
    <property type="protein sequence ID" value="MFD1719212.1"/>
    <property type="molecule type" value="Genomic_DNA"/>
</dbReference>
<evidence type="ECO:0000313" key="8">
    <source>
        <dbReference type="EMBL" id="MFD1719212.1"/>
    </source>
</evidence>
<dbReference type="PRINTS" id="PR00131">
    <property type="entry name" value="GLHYDRLASE1"/>
</dbReference>
<comment type="caution">
    <text evidence="8">The sequence shown here is derived from an EMBL/GenBank/DDBJ whole genome shotgun (WGS) entry which is preliminary data.</text>
</comment>
<evidence type="ECO:0000256" key="2">
    <source>
        <dbReference type="ARBA" id="ARBA00022801"/>
    </source>
</evidence>
<comment type="similarity">
    <text evidence="1 7">Belongs to the glycosyl hydrolase 1 family.</text>
</comment>
<protein>
    <recommendedName>
        <fullName evidence="7">Beta-glucosidase</fullName>
        <ecNumber evidence="7">3.2.1.21</ecNumber>
    </recommendedName>
</protein>
<dbReference type="Gene3D" id="3.20.20.80">
    <property type="entry name" value="Glycosidases"/>
    <property type="match status" value="1"/>
</dbReference>
<proteinExistence type="inferred from homology"/>
<sequence length="474" mass="51863">MSGQQPAARTFPEAFLWGAATSAYQIEGCLHADGRGPSVWDEFARRPGAIEGGGTAEIACDSYRRWADDVELVAGLGLNAYRFSVGWSRIVPDGRGCVEARGLDHYERFVDALLARGVAPVLTLNHWDMPQALMDDGGWAARSTVEAFACYAEAVADRLADRVEWWITQNEPWIIALLGYQIGLHAPGVRDLEASLAAGHHVLLGHGAAADTLRGRPGVRVGAALNLLPCVPATDSEADRAATVGSDGYVNRWYLDPLLRGGYPADMRAHWERALGHPLDVIRDGDEALIAGRSDFLGVNYYTRRVMVAAEPGPDRPFPWQVVPPQGEVRRTDEGTEIHPDGLRDLLVRLHREYGGVPLLVSENGGVFGDAPTHDGQVHDVRRIGFLHEHLRAVHEALESGADVRGYCHWSLLDNFEWALGYRPRFGLVHVHYPTGERTVKDSGHFYAEVARSGVLPSHAPLEPAERTTIPGST</sequence>
<dbReference type="GO" id="GO:0008422">
    <property type="term" value="F:beta-glucosidase activity"/>
    <property type="evidence" value="ECO:0007669"/>
    <property type="project" value="UniProtKB-EC"/>
</dbReference>
<reference evidence="9" key="1">
    <citation type="journal article" date="2019" name="Int. J. Syst. Evol. Microbiol.">
        <title>The Global Catalogue of Microorganisms (GCM) 10K type strain sequencing project: providing services to taxonomists for standard genome sequencing and annotation.</title>
        <authorList>
            <consortium name="The Broad Institute Genomics Platform"/>
            <consortium name="The Broad Institute Genome Sequencing Center for Infectious Disease"/>
            <person name="Wu L."/>
            <person name="Ma J."/>
        </authorList>
    </citation>
    <scope>NUCLEOTIDE SEQUENCE [LARGE SCALE GENOMIC DNA]</scope>
    <source>
        <strain evidence="9">JCM 17130</strain>
    </source>
</reference>
<gene>
    <name evidence="8" type="ORF">ACFSE6_15320</name>
</gene>
<keyword evidence="5 7" id="KW-0326">Glycosidase</keyword>